<dbReference type="InterPro" id="IPR041457">
    <property type="entry name" value="CxC2_KDZ-assoc"/>
</dbReference>
<dbReference type="EMBL" id="KL142395">
    <property type="protein sequence ID" value="KDR70910.1"/>
    <property type="molecule type" value="Genomic_DNA"/>
</dbReference>
<dbReference type="HOGENOM" id="CLU_003703_13_0_1"/>
<keyword evidence="3" id="KW-1185">Reference proteome</keyword>
<gene>
    <name evidence="2" type="ORF">GALMADRAFT_144380</name>
</gene>
<dbReference type="Pfam" id="PF18758">
    <property type="entry name" value="KDZ"/>
    <property type="match status" value="1"/>
</dbReference>
<name>A0A067SIZ6_GALM3</name>
<sequence length="1027" mass="116024">MSESRPSKRQRAEGGSYHDTVPIIDDYYTIHAREAEFRRVGNSYRLAPALERSPQLDPIWATTESWAPVDDPEFSLDPDGAWYDEQVGADVMEEFDIPSVIAPPKKKRSRVAKRPHVVWKELHRETYLEEVVRWSGRGDFINARQCSDCILRKAEFPALPEYRCQECFLPDLVCASCCVRRHKAQPLHRIAKWTGVKFTPISLKDMGLKVQLNHASLFCSNPIPCHTAFLLLHTNGIHQISIQYCGCTRAIPHHLQLLRRGFYPATQLIIKTCVTFSLLRLLHKFALTTKASTYDFYRALEKMTDSTGLAVPDSRYRAFFRTILQWRHLQMLKWGARAHDELGAEATGIGELAVVCPSCPRPGVNLPVGWEDEPVGTQYLYMMFVCMDANFRLKNQVVSNYSQDPGLGTGWSYMIPREPYKRYVLSRANDEDISISTCVGLQALAKAYTKYSQGLRHTGVGGSFCGRSEMVLPVAIGNLQKGERYANMDYVFGSSLRSVLLLPFILISYDIASTTQLIPAIPKLHEPMHGTANHQVYSLNFIPGVGASDLETPERIWSAHNPLGNSTKTQGPGSRQDVLDDHFGFWNWCKYIGLGSTLMRRYKRAVADRNIQAEGHRGLTESLDADLVASWEELCVEWEADTFPKTKTNPYQTDNSTLTEAQVRKDLADEEEERLVRGGSSVHATSASSFVVLGLELEAVQRRIRRLVKVTPAGSTARQLSGLTEQRNLLRTRMRGWERILPLYIPGLLQYQADISRLGSRTPSSPSSNHPEDAAIWLPSNIPAPHREMICGPGLVTIEKRLRVSQAHDALENVRHVLKIKSRMVSFKNKNIRGQREGTRSRTVIDRVHENARIAAEKYRASRLAILKLSGPGDWEKMLQPLEDGDIRSYQDPNRLRQRQGRLGTLEDDQVLALEREGAAIEEPGGNEADINLLHVRRGRRDGTGETRRTLSWIWTSNSAGDDDQYFLFPHLFREEWLNSTGILWNGCGIHWNGCGFLWNAKANSSGILFCHSTEWNPVVESSSGMT</sequence>
<dbReference type="InterPro" id="IPR040521">
    <property type="entry name" value="KDZ"/>
</dbReference>
<evidence type="ECO:0000313" key="3">
    <source>
        <dbReference type="Proteomes" id="UP000027222"/>
    </source>
</evidence>
<dbReference type="OrthoDB" id="3214502at2759"/>
<dbReference type="Pfam" id="PF18803">
    <property type="entry name" value="CxC2"/>
    <property type="match status" value="1"/>
</dbReference>
<reference evidence="3" key="1">
    <citation type="journal article" date="2014" name="Proc. Natl. Acad. Sci. U.S.A.">
        <title>Extensive sampling of basidiomycete genomes demonstrates inadequacy of the white-rot/brown-rot paradigm for wood decay fungi.</title>
        <authorList>
            <person name="Riley R."/>
            <person name="Salamov A.A."/>
            <person name="Brown D.W."/>
            <person name="Nagy L.G."/>
            <person name="Floudas D."/>
            <person name="Held B.W."/>
            <person name="Levasseur A."/>
            <person name="Lombard V."/>
            <person name="Morin E."/>
            <person name="Otillar R."/>
            <person name="Lindquist E.A."/>
            <person name="Sun H."/>
            <person name="LaButti K.M."/>
            <person name="Schmutz J."/>
            <person name="Jabbour D."/>
            <person name="Luo H."/>
            <person name="Baker S.E."/>
            <person name="Pisabarro A.G."/>
            <person name="Walton J.D."/>
            <person name="Blanchette R.A."/>
            <person name="Henrissat B."/>
            <person name="Martin F."/>
            <person name="Cullen D."/>
            <person name="Hibbett D.S."/>
            <person name="Grigoriev I.V."/>
        </authorList>
    </citation>
    <scope>NUCLEOTIDE SEQUENCE [LARGE SCALE GENOMIC DNA]</scope>
    <source>
        <strain evidence="3">CBS 339.88</strain>
    </source>
</reference>
<proteinExistence type="predicted"/>
<feature type="domain" description="CxC2-like cysteine cluster KDZ transposase-associated" evidence="1">
    <location>
        <begin position="203"/>
        <end position="308"/>
    </location>
</feature>
<accession>A0A067SIZ6</accession>
<protein>
    <recommendedName>
        <fullName evidence="1">CxC2-like cysteine cluster KDZ transposase-associated domain-containing protein</fullName>
    </recommendedName>
</protein>
<dbReference type="STRING" id="685588.A0A067SIZ6"/>
<evidence type="ECO:0000259" key="1">
    <source>
        <dbReference type="Pfam" id="PF18803"/>
    </source>
</evidence>
<dbReference type="Proteomes" id="UP000027222">
    <property type="component" value="Unassembled WGS sequence"/>
</dbReference>
<dbReference type="AlphaFoldDB" id="A0A067SIZ6"/>
<evidence type="ECO:0000313" key="2">
    <source>
        <dbReference type="EMBL" id="KDR70910.1"/>
    </source>
</evidence>
<organism evidence="2 3">
    <name type="scientific">Galerina marginata (strain CBS 339.88)</name>
    <dbReference type="NCBI Taxonomy" id="685588"/>
    <lineage>
        <taxon>Eukaryota</taxon>
        <taxon>Fungi</taxon>
        <taxon>Dikarya</taxon>
        <taxon>Basidiomycota</taxon>
        <taxon>Agaricomycotina</taxon>
        <taxon>Agaricomycetes</taxon>
        <taxon>Agaricomycetidae</taxon>
        <taxon>Agaricales</taxon>
        <taxon>Agaricineae</taxon>
        <taxon>Strophariaceae</taxon>
        <taxon>Galerina</taxon>
    </lineage>
</organism>